<name>A0A8R7TFW0_TRIUA</name>
<dbReference type="Gramene" id="TuG1812G0200002181.01.T02">
    <property type="protein sequence ID" value="TuG1812G0200002181.01.T02"/>
    <property type="gene ID" value="TuG1812G0200002181.01"/>
</dbReference>
<sequence length="57" mass="6708">MEKDWRTRCYAASILSVIKWLGYKNKFTTMYPVGIILSEITVCKSIHFFQVQTFSQV</sequence>
<organism evidence="1 2">
    <name type="scientific">Triticum urartu</name>
    <name type="common">Red wild einkorn</name>
    <name type="synonym">Crithodium urartu</name>
    <dbReference type="NCBI Taxonomy" id="4572"/>
    <lineage>
        <taxon>Eukaryota</taxon>
        <taxon>Viridiplantae</taxon>
        <taxon>Streptophyta</taxon>
        <taxon>Embryophyta</taxon>
        <taxon>Tracheophyta</taxon>
        <taxon>Spermatophyta</taxon>
        <taxon>Magnoliopsida</taxon>
        <taxon>Liliopsida</taxon>
        <taxon>Poales</taxon>
        <taxon>Poaceae</taxon>
        <taxon>BOP clade</taxon>
        <taxon>Pooideae</taxon>
        <taxon>Triticodae</taxon>
        <taxon>Triticeae</taxon>
        <taxon>Triticinae</taxon>
        <taxon>Triticum</taxon>
    </lineage>
</organism>
<evidence type="ECO:0000313" key="2">
    <source>
        <dbReference type="Proteomes" id="UP000015106"/>
    </source>
</evidence>
<dbReference type="AlphaFoldDB" id="A0A8R7TFW0"/>
<reference evidence="1" key="2">
    <citation type="submission" date="2018-03" db="EMBL/GenBank/DDBJ databases">
        <title>The Triticum urartu genome reveals the dynamic nature of wheat genome evolution.</title>
        <authorList>
            <person name="Ling H."/>
            <person name="Ma B."/>
            <person name="Shi X."/>
            <person name="Liu H."/>
            <person name="Dong L."/>
            <person name="Sun H."/>
            <person name="Cao Y."/>
            <person name="Gao Q."/>
            <person name="Zheng S."/>
            <person name="Li Y."/>
            <person name="Yu Y."/>
            <person name="Du H."/>
            <person name="Qi M."/>
            <person name="Li Y."/>
            <person name="Yu H."/>
            <person name="Cui Y."/>
            <person name="Wang N."/>
            <person name="Chen C."/>
            <person name="Wu H."/>
            <person name="Zhao Y."/>
            <person name="Zhang J."/>
            <person name="Li Y."/>
            <person name="Zhou W."/>
            <person name="Zhang B."/>
            <person name="Hu W."/>
            <person name="Eijk M."/>
            <person name="Tang J."/>
            <person name="Witsenboer H."/>
            <person name="Zhao S."/>
            <person name="Li Z."/>
            <person name="Zhang A."/>
            <person name="Wang D."/>
            <person name="Liang C."/>
        </authorList>
    </citation>
    <scope>NUCLEOTIDE SEQUENCE [LARGE SCALE GENOMIC DNA]</scope>
    <source>
        <strain evidence="1">cv. G1812</strain>
    </source>
</reference>
<reference evidence="1" key="3">
    <citation type="submission" date="2022-06" db="UniProtKB">
        <authorList>
            <consortium name="EnsemblPlants"/>
        </authorList>
    </citation>
    <scope>IDENTIFICATION</scope>
</reference>
<dbReference type="Proteomes" id="UP000015106">
    <property type="component" value="Chromosome 2"/>
</dbReference>
<accession>A0A8R7TFW0</accession>
<keyword evidence="2" id="KW-1185">Reference proteome</keyword>
<dbReference type="EnsemblPlants" id="TuG1812G0200002181.01.T02">
    <property type="protein sequence ID" value="TuG1812G0200002181.01.T02"/>
    <property type="gene ID" value="TuG1812G0200002181.01"/>
</dbReference>
<reference evidence="2" key="1">
    <citation type="journal article" date="2013" name="Nature">
        <title>Draft genome of the wheat A-genome progenitor Triticum urartu.</title>
        <authorList>
            <person name="Ling H.Q."/>
            <person name="Zhao S."/>
            <person name="Liu D."/>
            <person name="Wang J."/>
            <person name="Sun H."/>
            <person name="Zhang C."/>
            <person name="Fan H."/>
            <person name="Li D."/>
            <person name="Dong L."/>
            <person name="Tao Y."/>
            <person name="Gao C."/>
            <person name="Wu H."/>
            <person name="Li Y."/>
            <person name="Cui Y."/>
            <person name="Guo X."/>
            <person name="Zheng S."/>
            <person name="Wang B."/>
            <person name="Yu K."/>
            <person name="Liang Q."/>
            <person name="Yang W."/>
            <person name="Lou X."/>
            <person name="Chen J."/>
            <person name="Feng M."/>
            <person name="Jian J."/>
            <person name="Zhang X."/>
            <person name="Luo G."/>
            <person name="Jiang Y."/>
            <person name="Liu J."/>
            <person name="Wang Z."/>
            <person name="Sha Y."/>
            <person name="Zhang B."/>
            <person name="Wu H."/>
            <person name="Tang D."/>
            <person name="Shen Q."/>
            <person name="Xue P."/>
            <person name="Zou S."/>
            <person name="Wang X."/>
            <person name="Liu X."/>
            <person name="Wang F."/>
            <person name="Yang Y."/>
            <person name="An X."/>
            <person name="Dong Z."/>
            <person name="Zhang K."/>
            <person name="Zhang X."/>
            <person name="Luo M.C."/>
            <person name="Dvorak J."/>
            <person name="Tong Y."/>
            <person name="Wang J."/>
            <person name="Yang H."/>
            <person name="Li Z."/>
            <person name="Wang D."/>
            <person name="Zhang A."/>
            <person name="Wang J."/>
        </authorList>
    </citation>
    <scope>NUCLEOTIDE SEQUENCE</scope>
    <source>
        <strain evidence="2">cv. G1812</strain>
    </source>
</reference>
<protein>
    <submittedName>
        <fullName evidence="1">Uncharacterized protein</fullName>
    </submittedName>
</protein>
<evidence type="ECO:0000313" key="1">
    <source>
        <dbReference type="EnsemblPlants" id="TuG1812G0200002181.01.T02"/>
    </source>
</evidence>
<proteinExistence type="predicted"/>